<dbReference type="NCBIfam" id="TIGR00089">
    <property type="entry name" value="MiaB/RimO family radical SAM methylthiotransferase"/>
    <property type="match status" value="1"/>
</dbReference>
<evidence type="ECO:0000259" key="10">
    <source>
        <dbReference type="PROSITE" id="PS51449"/>
    </source>
</evidence>
<sequence>MKKVHITTLGCSKNLVDSEVLQGQLEYHDFQFVDQAEQSDLLIVNTCGFIEKAKEESIQAIFEALELKKADPAKKVFVTGCLSERYRADIEKDIPEVDAIFGTEDYRAILQALGKKHAANDNLYRLRRVTTPRHFAYLKISEGCNHTCAFCAIPGIRGKHRSRTVEALVEEARKLAAGGARELILISQDTSYYGKDIYGKQSITRLLQALEQVEGIRWIRVLYWYPTNFPLDVLDFMKDSARLVPYLDMPIQHVSDRMLKLMRRGDSRRSLEKLYETILSRVPGITLRTTLITGHPGETEEDFRELKNFVRQFKFDRLGTFTYSDEEGTPAFTLENKVPAELAGQRQAEIMELQRDISLEKNQALCDTEQLVLLDEFDISTNFYSGRTFRDAPEIDNEVLIPARPGTAYKPGDFARVRIDEAAEYELYGHFTDASKEQIP</sequence>
<dbReference type="GO" id="GO:0051539">
    <property type="term" value="F:4 iron, 4 sulfur cluster binding"/>
    <property type="evidence" value="ECO:0007669"/>
    <property type="project" value="UniProtKB-UniRule"/>
</dbReference>
<dbReference type="SFLD" id="SFLDG01082">
    <property type="entry name" value="B12-binding_domain_containing"/>
    <property type="match status" value="1"/>
</dbReference>
<feature type="binding site" evidence="9">
    <location>
        <position position="81"/>
    </location>
    <ligand>
        <name>[4Fe-4S] cluster</name>
        <dbReference type="ChEBI" id="CHEBI:49883"/>
        <label>1</label>
    </ligand>
</feature>
<keyword evidence="7 9" id="KW-0408">Iron</keyword>
<reference evidence="12" key="1">
    <citation type="journal article" date="2020" name="mSystems">
        <title>Genome- and Community-Level Interaction Insights into Carbon Utilization and Element Cycling Functions of Hydrothermarchaeota in Hydrothermal Sediment.</title>
        <authorList>
            <person name="Zhou Z."/>
            <person name="Liu Y."/>
            <person name="Xu W."/>
            <person name="Pan J."/>
            <person name="Luo Z.H."/>
            <person name="Li M."/>
        </authorList>
    </citation>
    <scope>NUCLEOTIDE SEQUENCE [LARGE SCALE GENOMIC DNA]</scope>
    <source>
        <strain evidence="12">HyVt-456</strain>
    </source>
</reference>
<accession>A0A7V1LKE6</accession>
<dbReference type="Gene3D" id="3.80.30.20">
    <property type="entry name" value="tm_1862 like domain"/>
    <property type="match status" value="1"/>
</dbReference>
<feature type="binding site" evidence="9">
    <location>
        <position position="11"/>
    </location>
    <ligand>
        <name>[4Fe-4S] cluster</name>
        <dbReference type="ChEBI" id="CHEBI:49883"/>
        <label>1</label>
    </ligand>
</feature>
<dbReference type="FunFam" id="3.80.30.20:FF:000001">
    <property type="entry name" value="tRNA-2-methylthio-N(6)-dimethylallyladenosine synthase 2"/>
    <property type="match status" value="1"/>
</dbReference>
<comment type="function">
    <text evidence="9">Catalyzes the methylthiolation of an aspartic acid residue of ribosomal protein uS12.</text>
</comment>
<evidence type="ECO:0000256" key="4">
    <source>
        <dbReference type="ARBA" id="ARBA00022679"/>
    </source>
</evidence>
<dbReference type="PROSITE" id="PS01278">
    <property type="entry name" value="MTTASE_RADICAL"/>
    <property type="match status" value="1"/>
</dbReference>
<comment type="cofactor">
    <cofactor evidence="9">
        <name>[4Fe-4S] cluster</name>
        <dbReference type="ChEBI" id="CHEBI:49883"/>
    </cofactor>
    <text evidence="9">Binds 2 [4Fe-4S] clusters. One cluster is coordinated with 3 cysteines and an exchangeable S-adenosyl-L-methionine.</text>
</comment>
<dbReference type="NCBIfam" id="TIGR01125">
    <property type="entry name" value="30S ribosomal protein S12 methylthiotransferase RimO"/>
    <property type="match status" value="1"/>
</dbReference>
<evidence type="ECO:0000256" key="2">
    <source>
        <dbReference type="ARBA" id="ARBA00022485"/>
    </source>
</evidence>
<evidence type="ECO:0000256" key="1">
    <source>
        <dbReference type="ARBA" id="ARBA00003234"/>
    </source>
</evidence>
<dbReference type="InterPro" id="IPR006638">
    <property type="entry name" value="Elp3/MiaA/NifB-like_rSAM"/>
</dbReference>
<dbReference type="EC" id="2.8.4.4" evidence="9"/>
<protein>
    <recommendedName>
        <fullName evidence="9">Ribosomal protein uS12 methylthiotransferase RimO</fullName>
        <shortName evidence="9">uS12 MTTase</shortName>
        <shortName evidence="9">uS12 methylthiotransferase</shortName>
        <ecNumber evidence="9">2.8.4.4</ecNumber>
    </recommendedName>
    <alternativeName>
        <fullName evidence="9">Ribosomal protein uS12 (aspartate-C(3))-methylthiotransferase</fullName>
    </alternativeName>
    <alternativeName>
        <fullName evidence="9">Ribosome maturation factor RimO</fullName>
    </alternativeName>
</protein>
<feature type="domain" description="Radical SAM core" evidence="11">
    <location>
        <begin position="130"/>
        <end position="360"/>
    </location>
</feature>
<comment type="function">
    <text evidence="1">Catalyzes the methylthiolation of N6-(dimethylallyl)adenosine (i(6)A), leading to the formation of 2-methylthio-N6-(dimethylallyl)adenosine (ms(2)i(6)A) at position 37 in tRNAs that read codons beginning with uridine.</text>
</comment>
<keyword evidence="3 9" id="KW-0963">Cytoplasm</keyword>
<evidence type="ECO:0000256" key="3">
    <source>
        <dbReference type="ARBA" id="ARBA00022490"/>
    </source>
</evidence>
<dbReference type="PROSITE" id="PS51449">
    <property type="entry name" value="MTTASE_N"/>
    <property type="match status" value="1"/>
</dbReference>
<dbReference type="PROSITE" id="PS51918">
    <property type="entry name" value="RADICAL_SAM"/>
    <property type="match status" value="1"/>
</dbReference>
<dbReference type="InterPro" id="IPR007197">
    <property type="entry name" value="rSAM"/>
</dbReference>
<evidence type="ECO:0000259" key="11">
    <source>
        <dbReference type="PROSITE" id="PS51918"/>
    </source>
</evidence>
<feature type="binding site" evidence="9">
    <location>
        <position position="148"/>
    </location>
    <ligand>
        <name>[4Fe-4S] cluster</name>
        <dbReference type="ChEBI" id="CHEBI:49883"/>
        <label>2</label>
        <note>4Fe-4S-S-AdoMet</note>
    </ligand>
</feature>
<dbReference type="InterPro" id="IPR005839">
    <property type="entry name" value="Methylthiotransferase"/>
</dbReference>
<dbReference type="SFLD" id="SFLDF00274">
    <property type="entry name" value="ribosomal_protein_S12_methylth"/>
    <property type="match status" value="1"/>
</dbReference>
<dbReference type="InterPro" id="IPR005840">
    <property type="entry name" value="Ribosomal_uS12_MeSTrfase_RimO"/>
</dbReference>
<feature type="binding site" evidence="9">
    <location>
        <position position="144"/>
    </location>
    <ligand>
        <name>[4Fe-4S] cluster</name>
        <dbReference type="ChEBI" id="CHEBI:49883"/>
        <label>2</label>
        <note>4Fe-4S-S-AdoMet</note>
    </ligand>
</feature>
<evidence type="ECO:0000256" key="9">
    <source>
        <dbReference type="HAMAP-Rule" id="MF_01865"/>
    </source>
</evidence>
<dbReference type="PANTHER" id="PTHR43837:SF1">
    <property type="entry name" value="RIBOSOMAL PROTEIN US12 METHYLTHIOTRANSFERASE RIMO"/>
    <property type="match status" value="1"/>
</dbReference>
<dbReference type="SMART" id="SM00729">
    <property type="entry name" value="Elp3"/>
    <property type="match status" value="1"/>
</dbReference>
<dbReference type="Gene3D" id="2.40.50.140">
    <property type="entry name" value="Nucleic acid-binding proteins"/>
    <property type="match status" value="1"/>
</dbReference>
<keyword evidence="2 9" id="KW-0004">4Fe-4S</keyword>
<dbReference type="SFLD" id="SFLDG01061">
    <property type="entry name" value="methylthiotransferase"/>
    <property type="match status" value="1"/>
</dbReference>
<keyword evidence="12" id="KW-0689">Ribosomal protein</keyword>
<dbReference type="HAMAP" id="MF_01865">
    <property type="entry name" value="MTTase_RimO"/>
    <property type="match status" value="1"/>
</dbReference>
<keyword evidence="8 9" id="KW-0411">Iron-sulfur</keyword>
<dbReference type="Gene3D" id="3.40.50.12160">
    <property type="entry name" value="Methylthiotransferase, N-terminal domain"/>
    <property type="match status" value="1"/>
</dbReference>
<evidence type="ECO:0000256" key="5">
    <source>
        <dbReference type="ARBA" id="ARBA00022691"/>
    </source>
</evidence>
<dbReference type="Pfam" id="PF18693">
    <property type="entry name" value="TRAM_2"/>
    <property type="match status" value="1"/>
</dbReference>
<dbReference type="GO" id="GO:0035599">
    <property type="term" value="F:aspartic acid methylthiotransferase activity"/>
    <property type="evidence" value="ECO:0007669"/>
    <property type="project" value="TreeGrafter"/>
</dbReference>
<dbReference type="GO" id="GO:0046872">
    <property type="term" value="F:metal ion binding"/>
    <property type="evidence" value="ECO:0007669"/>
    <property type="project" value="UniProtKB-KW"/>
</dbReference>
<dbReference type="Pfam" id="PF00919">
    <property type="entry name" value="UPF0004"/>
    <property type="match status" value="1"/>
</dbReference>
<comment type="similarity">
    <text evidence="9">Belongs to the methylthiotransferase family. RimO subfamily.</text>
</comment>
<dbReference type="InterPro" id="IPR023404">
    <property type="entry name" value="rSAM_horseshoe"/>
</dbReference>
<keyword evidence="12" id="KW-0687">Ribonucleoprotein</keyword>
<dbReference type="EMBL" id="DRLD01000016">
    <property type="protein sequence ID" value="HED09142.1"/>
    <property type="molecule type" value="Genomic_DNA"/>
</dbReference>
<evidence type="ECO:0000313" key="12">
    <source>
        <dbReference type="EMBL" id="HED09142.1"/>
    </source>
</evidence>
<evidence type="ECO:0000256" key="8">
    <source>
        <dbReference type="ARBA" id="ARBA00023014"/>
    </source>
</evidence>
<dbReference type="InterPro" id="IPR002792">
    <property type="entry name" value="TRAM_dom"/>
</dbReference>
<dbReference type="Proteomes" id="UP000886005">
    <property type="component" value="Unassembled WGS sequence"/>
</dbReference>
<comment type="subcellular location">
    <subcellularLocation>
        <location evidence="9">Cytoplasm</location>
    </subcellularLocation>
</comment>
<dbReference type="GO" id="GO:0103039">
    <property type="term" value="F:protein methylthiotransferase activity"/>
    <property type="evidence" value="ECO:0007669"/>
    <property type="project" value="UniProtKB-EC"/>
</dbReference>
<dbReference type="InterPro" id="IPR020612">
    <property type="entry name" value="Methylthiotransferase_CS"/>
</dbReference>
<keyword evidence="6 9" id="KW-0479">Metal-binding</keyword>
<gene>
    <name evidence="9 12" type="primary">rimO</name>
    <name evidence="12" type="ORF">ENJ10_00500</name>
</gene>
<dbReference type="SUPFAM" id="SSF102114">
    <property type="entry name" value="Radical SAM enzymes"/>
    <property type="match status" value="1"/>
</dbReference>
<dbReference type="Pfam" id="PF04055">
    <property type="entry name" value="Radical_SAM"/>
    <property type="match status" value="1"/>
</dbReference>
<comment type="catalytic activity">
    <reaction evidence="9">
        <text>L-aspartate(89)-[ribosomal protein uS12]-hydrogen + (sulfur carrier)-SH + AH2 + 2 S-adenosyl-L-methionine = 3-methylsulfanyl-L-aspartate(89)-[ribosomal protein uS12]-hydrogen + (sulfur carrier)-H + 5'-deoxyadenosine + L-methionine + A + S-adenosyl-L-homocysteine + 2 H(+)</text>
        <dbReference type="Rhea" id="RHEA:37087"/>
        <dbReference type="Rhea" id="RHEA-COMP:10460"/>
        <dbReference type="Rhea" id="RHEA-COMP:10461"/>
        <dbReference type="Rhea" id="RHEA-COMP:14737"/>
        <dbReference type="Rhea" id="RHEA-COMP:14739"/>
        <dbReference type="ChEBI" id="CHEBI:13193"/>
        <dbReference type="ChEBI" id="CHEBI:15378"/>
        <dbReference type="ChEBI" id="CHEBI:17319"/>
        <dbReference type="ChEBI" id="CHEBI:17499"/>
        <dbReference type="ChEBI" id="CHEBI:29917"/>
        <dbReference type="ChEBI" id="CHEBI:29961"/>
        <dbReference type="ChEBI" id="CHEBI:57844"/>
        <dbReference type="ChEBI" id="CHEBI:57856"/>
        <dbReference type="ChEBI" id="CHEBI:59789"/>
        <dbReference type="ChEBI" id="CHEBI:64428"/>
        <dbReference type="ChEBI" id="CHEBI:73599"/>
        <dbReference type="EC" id="2.8.4.4"/>
    </reaction>
</comment>
<evidence type="ECO:0000256" key="6">
    <source>
        <dbReference type="ARBA" id="ARBA00022723"/>
    </source>
</evidence>
<dbReference type="GO" id="GO:0006400">
    <property type="term" value="P:tRNA modification"/>
    <property type="evidence" value="ECO:0007669"/>
    <property type="project" value="InterPro"/>
</dbReference>
<dbReference type="GO" id="GO:0005829">
    <property type="term" value="C:cytosol"/>
    <property type="evidence" value="ECO:0007669"/>
    <property type="project" value="TreeGrafter"/>
</dbReference>
<proteinExistence type="inferred from homology"/>
<organism evidence="12">
    <name type="scientific">Caldithrix abyssi</name>
    <dbReference type="NCBI Taxonomy" id="187145"/>
    <lineage>
        <taxon>Bacteria</taxon>
        <taxon>Pseudomonadati</taxon>
        <taxon>Calditrichota</taxon>
        <taxon>Calditrichia</taxon>
        <taxon>Calditrichales</taxon>
        <taxon>Calditrichaceae</taxon>
        <taxon>Caldithrix</taxon>
    </lineage>
</organism>
<name>A0A7V1LKE6_CALAY</name>
<keyword evidence="4 9" id="KW-0808">Transferase</keyword>
<dbReference type="InterPro" id="IPR013848">
    <property type="entry name" value="Methylthiotransferase_N"/>
</dbReference>
<dbReference type="AlphaFoldDB" id="A0A7V1LKE6"/>
<evidence type="ECO:0000256" key="7">
    <source>
        <dbReference type="ARBA" id="ARBA00023004"/>
    </source>
</evidence>
<dbReference type="GO" id="GO:0005840">
    <property type="term" value="C:ribosome"/>
    <property type="evidence" value="ECO:0007669"/>
    <property type="project" value="UniProtKB-KW"/>
</dbReference>
<dbReference type="PANTHER" id="PTHR43837">
    <property type="entry name" value="RIBOSOMAL PROTEIN S12 METHYLTHIOTRANSFERASE RIMO"/>
    <property type="match status" value="1"/>
</dbReference>
<dbReference type="CDD" id="cd01335">
    <property type="entry name" value="Radical_SAM"/>
    <property type="match status" value="1"/>
</dbReference>
<dbReference type="InterPro" id="IPR038135">
    <property type="entry name" value="Methylthiotransferase_N_sf"/>
</dbReference>
<dbReference type="InterPro" id="IPR058240">
    <property type="entry name" value="rSAM_sf"/>
</dbReference>
<feature type="binding site" evidence="9">
    <location>
        <position position="151"/>
    </location>
    <ligand>
        <name>[4Fe-4S] cluster</name>
        <dbReference type="ChEBI" id="CHEBI:49883"/>
        <label>2</label>
        <note>4Fe-4S-S-AdoMet</note>
    </ligand>
</feature>
<comment type="caution">
    <text evidence="12">The sequence shown here is derived from an EMBL/GenBank/DDBJ whole genome shotgun (WGS) entry which is preliminary data.</text>
</comment>
<feature type="binding site" evidence="9">
    <location>
        <position position="47"/>
    </location>
    <ligand>
        <name>[4Fe-4S] cluster</name>
        <dbReference type="ChEBI" id="CHEBI:49883"/>
        <label>1</label>
    </ligand>
</feature>
<dbReference type="SFLD" id="SFLDS00029">
    <property type="entry name" value="Radical_SAM"/>
    <property type="match status" value="1"/>
</dbReference>
<keyword evidence="5 9" id="KW-0949">S-adenosyl-L-methionine</keyword>
<feature type="domain" description="MTTase N-terminal" evidence="10">
    <location>
        <begin position="2"/>
        <end position="118"/>
    </location>
</feature>
<dbReference type="InterPro" id="IPR012340">
    <property type="entry name" value="NA-bd_OB-fold"/>
</dbReference>
<dbReference type="FunFam" id="3.40.50.12160:FF:000003">
    <property type="entry name" value="CDK5 regulatory subunit-associated protein 1"/>
    <property type="match status" value="1"/>
</dbReference>